<evidence type="ECO:0000259" key="7">
    <source>
        <dbReference type="PROSITE" id="PS51294"/>
    </source>
</evidence>
<feature type="domain" description="Myb-like" evidence="6">
    <location>
        <begin position="277"/>
        <end position="327"/>
    </location>
</feature>
<dbReference type="PROSITE" id="PS51294">
    <property type="entry name" value="HTH_MYB"/>
    <property type="match status" value="1"/>
</dbReference>
<dbReference type="CDD" id="cd00167">
    <property type="entry name" value="SANT"/>
    <property type="match status" value="2"/>
</dbReference>
<proteinExistence type="predicted"/>
<dbReference type="PANTHER" id="PTHR46621">
    <property type="entry name" value="SNRNA-ACTIVATING PROTEIN COMPLEX SUBUNIT 4"/>
    <property type="match status" value="1"/>
</dbReference>
<dbReference type="Proteomes" id="UP000037751">
    <property type="component" value="Unassembled WGS sequence"/>
</dbReference>
<dbReference type="PROSITE" id="PS50090">
    <property type="entry name" value="MYB_LIKE"/>
    <property type="match status" value="2"/>
</dbReference>
<dbReference type="VEuPathDB" id="FungiDB:Malapachy_0183"/>
<keyword evidence="2" id="KW-0238">DNA-binding</keyword>
<dbReference type="SUPFAM" id="SSF46689">
    <property type="entry name" value="Homeodomain-like"/>
    <property type="match status" value="3"/>
</dbReference>
<dbReference type="AlphaFoldDB" id="A0A0M8MSF8"/>
<keyword evidence="9" id="KW-1185">Reference proteome</keyword>
<comment type="caution">
    <text evidence="8">The sequence shown here is derived from an EMBL/GenBank/DDBJ whole genome shotgun (WGS) entry which is preliminary data.</text>
</comment>
<evidence type="ECO:0000256" key="5">
    <source>
        <dbReference type="SAM" id="Coils"/>
    </source>
</evidence>
<dbReference type="Pfam" id="PF00249">
    <property type="entry name" value="Myb_DNA-binding"/>
    <property type="match status" value="2"/>
</dbReference>
<dbReference type="InterPro" id="IPR001005">
    <property type="entry name" value="SANT/Myb"/>
</dbReference>
<feature type="coiled-coil region" evidence="5">
    <location>
        <begin position="36"/>
        <end position="66"/>
    </location>
</feature>
<keyword evidence="5" id="KW-0175">Coiled coil</keyword>
<feature type="domain" description="HTH myb-type" evidence="7">
    <location>
        <begin position="283"/>
        <end position="323"/>
    </location>
</feature>
<dbReference type="GO" id="GO:0019185">
    <property type="term" value="C:snRNA-activating protein complex"/>
    <property type="evidence" value="ECO:0007669"/>
    <property type="project" value="TreeGrafter"/>
</dbReference>
<dbReference type="InterPro" id="IPR017930">
    <property type="entry name" value="Myb_dom"/>
</dbReference>
<feature type="domain" description="Myb-like" evidence="6">
    <location>
        <begin position="232"/>
        <end position="276"/>
    </location>
</feature>
<name>A0A0M8MSF8_9BASI</name>
<dbReference type="GO" id="GO:0001006">
    <property type="term" value="F:RNA polymerase III type 3 promoter sequence-specific DNA binding"/>
    <property type="evidence" value="ECO:0007669"/>
    <property type="project" value="TreeGrafter"/>
</dbReference>
<dbReference type="GO" id="GO:0042795">
    <property type="term" value="P:snRNA transcription by RNA polymerase II"/>
    <property type="evidence" value="ECO:0007669"/>
    <property type="project" value="TreeGrafter"/>
</dbReference>
<gene>
    <name evidence="8" type="ORF">Malapachy_0183</name>
</gene>
<dbReference type="OrthoDB" id="2143914at2759"/>
<dbReference type="InterPro" id="IPR009057">
    <property type="entry name" value="Homeodomain-like_sf"/>
</dbReference>
<evidence type="ECO:0000256" key="4">
    <source>
        <dbReference type="ARBA" id="ARBA00023242"/>
    </source>
</evidence>
<evidence type="ECO:0000256" key="1">
    <source>
        <dbReference type="ARBA" id="ARBA00023015"/>
    </source>
</evidence>
<evidence type="ECO:0000259" key="6">
    <source>
        <dbReference type="PROSITE" id="PS50090"/>
    </source>
</evidence>
<dbReference type="EMBL" id="LGAV01000006">
    <property type="protein sequence ID" value="KOS13414.1"/>
    <property type="molecule type" value="Genomic_DNA"/>
</dbReference>
<dbReference type="STRING" id="77020.A0A0M8MSF8"/>
<keyword evidence="4" id="KW-0539">Nucleus</keyword>
<evidence type="ECO:0000256" key="3">
    <source>
        <dbReference type="ARBA" id="ARBA00023163"/>
    </source>
</evidence>
<dbReference type="GeneID" id="28726590"/>
<dbReference type="GO" id="GO:0000978">
    <property type="term" value="F:RNA polymerase II cis-regulatory region sequence-specific DNA binding"/>
    <property type="evidence" value="ECO:0007669"/>
    <property type="project" value="TreeGrafter"/>
</dbReference>
<sequence length="365" mass="41592">MTPGTTSWTSEEAELAVLESAYSHLDALDQIALEQESAQREALAALEAERRSIEEALRQLDVHDRQEAQNRVLVVGPMESKTYYPMPLLREADLQAMPLLHTHAMHRRQVCHLLSSPPWSARDTECLHMAMNNERTRQAMLHNDHSTLDWTQIAMSVPFHTPTDCETRWRFFENPLLNQAKPSATEKRDIITLVQRSASPLWEDIAATLQPGRTGYLALEVYQRSAKPSIEWTKERDDALLKAVRELGPDWKAVAARLGYPLACATLCHRRHNKLKSSAVVMGRWSPEEDAALRAAVAQFGCDWKRVEICVQGRTGQQCRERWVGRLANMPEGVTQAVRRAWSKEEDDRLRACVHTCKTWVQVAE</sequence>
<dbReference type="GO" id="GO:0042796">
    <property type="term" value="P:snRNA transcription by RNA polymerase III"/>
    <property type="evidence" value="ECO:0007669"/>
    <property type="project" value="TreeGrafter"/>
</dbReference>
<dbReference type="SMART" id="SM00717">
    <property type="entry name" value="SANT"/>
    <property type="match status" value="3"/>
</dbReference>
<protein>
    <submittedName>
        <fullName evidence="8">Myb domain protein 4r1</fullName>
    </submittedName>
</protein>
<keyword evidence="3" id="KW-0804">Transcription</keyword>
<keyword evidence="1" id="KW-0805">Transcription regulation</keyword>
<dbReference type="Gene3D" id="1.10.10.60">
    <property type="entry name" value="Homeodomain-like"/>
    <property type="match status" value="3"/>
</dbReference>
<dbReference type="InterPro" id="IPR051575">
    <property type="entry name" value="Myb-like_DNA-bd"/>
</dbReference>
<reference evidence="8 9" key="1">
    <citation type="submission" date="2015-07" db="EMBL/GenBank/DDBJ databases">
        <title>Draft Genome Sequence of Malassezia furfur CBS1878 and Malassezia pachydermatis CBS1879.</title>
        <authorList>
            <person name="Triana S."/>
            <person name="Ohm R."/>
            <person name="Gonzalez A."/>
            <person name="DeCock H."/>
            <person name="Restrepo S."/>
            <person name="Celis A."/>
        </authorList>
    </citation>
    <scope>NUCLEOTIDE SEQUENCE [LARGE SCALE GENOMIC DNA]</scope>
    <source>
        <strain evidence="8 9">CBS 1879</strain>
    </source>
</reference>
<accession>A0A0M8MSF8</accession>
<organism evidence="8 9">
    <name type="scientific">Malassezia pachydermatis</name>
    <dbReference type="NCBI Taxonomy" id="77020"/>
    <lineage>
        <taxon>Eukaryota</taxon>
        <taxon>Fungi</taxon>
        <taxon>Dikarya</taxon>
        <taxon>Basidiomycota</taxon>
        <taxon>Ustilaginomycotina</taxon>
        <taxon>Malasseziomycetes</taxon>
        <taxon>Malasseziales</taxon>
        <taxon>Malasseziaceae</taxon>
        <taxon>Malassezia</taxon>
    </lineage>
</organism>
<dbReference type="RefSeq" id="XP_017991046.1">
    <property type="nucleotide sequence ID" value="XM_018134715.1"/>
</dbReference>
<evidence type="ECO:0000256" key="2">
    <source>
        <dbReference type="ARBA" id="ARBA00023125"/>
    </source>
</evidence>
<dbReference type="PANTHER" id="PTHR46621:SF1">
    <property type="entry name" value="SNRNA-ACTIVATING PROTEIN COMPLEX SUBUNIT 4"/>
    <property type="match status" value="1"/>
</dbReference>
<evidence type="ECO:0000313" key="9">
    <source>
        <dbReference type="Proteomes" id="UP000037751"/>
    </source>
</evidence>
<evidence type="ECO:0000313" key="8">
    <source>
        <dbReference type="EMBL" id="KOS13414.1"/>
    </source>
</evidence>